<reference evidence="11 12" key="1">
    <citation type="submission" date="2019-03" db="EMBL/GenBank/DDBJ databases">
        <authorList>
            <person name="Gaulin E."/>
            <person name="Dumas B."/>
        </authorList>
    </citation>
    <scope>NUCLEOTIDE SEQUENCE [LARGE SCALE GENOMIC DNA]</scope>
    <source>
        <strain evidence="11">CBS 568.67</strain>
    </source>
</reference>
<comment type="similarity">
    <text evidence="2">Belongs to the EamA transporter family.</text>
</comment>
<gene>
    <name evidence="11" type="primary">Aste57867_10672</name>
    <name evidence="10" type="ORF">As57867_010632</name>
    <name evidence="11" type="ORF">ASTE57867_10672</name>
</gene>
<evidence type="ECO:0000313" key="11">
    <source>
        <dbReference type="EMBL" id="VFT87544.1"/>
    </source>
</evidence>
<keyword evidence="7 8" id="KW-0472">Membrane</keyword>
<dbReference type="GO" id="GO:0005886">
    <property type="term" value="C:plasma membrane"/>
    <property type="evidence" value="ECO:0007669"/>
    <property type="project" value="UniProtKB-SubCell"/>
</dbReference>
<dbReference type="AlphaFoldDB" id="A0A485KRE9"/>
<dbReference type="SUPFAM" id="SSF103481">
    <property type="entry name" value="Multidrug resistance efflux transporter EmrE"/>
    <property type="match status" value="2"/>
</dbReference>
<dbReference type="EMBL" id="CAADRA010005244">
    <property type="protein sequence ID" value="VFT87544.1"/>
    <property type="molecule type" value="Genomic_DNA"/>
</dbReference>
<feature type="transmembrane region" description="Helical" evidence="8">
    <location>
        <begin position="267"/>
        <end position="285"/>
    </location>
</feature>
<sequence>MSTPSASLGVIYGVAAYSIFGIVPVYYKLLADVPPVQVALHRFTWTFPETMLLVILLGQTKEFLKTALTKANFILYAGSATSMACSTVLMIWAVSHGYLLEVSLGAFLNPITMVVIGVGLLKERLRKWQVVSVALAAIGIGIFAVAYGKFPWVAVLLTTGDGVYSLFKKKQPLNALHGMALESGILFPFCLAGVLYIEGLHEGIFGHLSLQTDLLLVGNGVMTIVPVILLVASTQITPLYVMGLISNISPTIQFLMGVFVYHEPFSMTKLVGFVFLWVSMALFALDSFWAYKESKAVKCIDGSDVTTPRDGHDSLLDMESGFEYVSKTPKTTTLDVTTVVIKQT</sequence>
<keyword evidence="6 8" id="KW-1133">Transmembrane helix</keyword>
<dbReference type="Proteomes" id="UP000332933">
    <property type="component" value="Unassembled WGS sequence"/>
</dbReference>
<dbReference type="PANTHER" id="PTHR22911:SF137">
    <property type="entry name" value="SOLUTE CARRIER FAMILY 35 MEMBER G2-RELATED"/>
    <property type="match status" value="1"/>
</dbReference>
<feature type="transmembrane region" description="Helical" evidence="8">
    <location>
        <begin position="71"/>
        <end position="92"/>
    </location>
</feature>
<dbReference type="Pfam" id="PF00892">
    <property type="entry name" value="EamA"/>
    <property type="match status" value="1"/>
</dbReference>
<evidence type="ECO:0000259" key="9">
    <source>
        <dbReference type="Pfam" id="PF00892"/>
    </source>
</evidence>
<evidence type="ECO:0000256" key="4">
    <source>
        <dbReference type="ARBA" id="ARBA00022475"/>
    </source>
</evidence>
<dbReference type="InterPro" id="IPR004626">
    <property type="entry name" value="RarD"/>
</dbReference>
<evidence type="ECO:0000256" key="8">
    <source>
        <dbReference type="SAM" id="Phobius"/>
    </source>
</evidence>
<keyword evidence="3" id="KW-0813">Transport</keyword>
<evidence type="ECO:0000313" key="12">
    <source>
        <dbReference type="Proteomes" id="UP000332933"/>
    </source>
</evidence>
<evidence type="ECO:0000256" key="5">
    <source>
        <dbReference type="ARBA" id="ARBA00022692"/>
    </source>
</evidence>
<evidence type="ECO:0000256" key="6">
    <source>
        <dbReference type="ARBA" id="ARBA00022989"/>
    </source>
</evidence>
<feature type="transmembrane region" description="Helical" evidence="8">
    <location>
        <begin position="128"/>
        <end position="144"/>
    </location>
</feature>
<protein>
    <submittedName>
        <fullName evidence="11">Aste57867_10672 protein</fullName>
    </submittedName>
</protein>
<feature type="transmembrane region" description="Helical" evidence="8">
    <location>
        <begin position="179"/>
        <end position="197"/>
    </location>
</feature>
<proteinExistence type="inferred from homology"/>
<reference evidence="10" key="2">
    <citation type="submission" date="2019-06" db="EMBL/GenBank/DDBJ databases">
        <title>Genomics analysis of Aphanomyces spp. identifies a new class of oomycete effector associated with host adaptation.</title>
        <authorList>
            <person name="Gaulin E."/>
        </authorList>
    </citation>
    <scope>NUCLEOTIDE SEQUENCE</scope>
    <source>
        <strain evidence="10">CBS 578.67</strain>
    </source>
</reference>
<dbReference type="EMBL" id="VJMH01005223">
    <property type="protein sequence ID" value="KAF0698718.1"/>
    <property type="molecule type" value="Genomic_DNA"/>
</dbReference>
<comment type="subcellular location">
    <subcellularLocation>
        <location evidence="1">Cell membrane</location>
        <topology evidence="1">Multi-pass membrane protein</topology>
    </subcellularLocation>
</comment>
<feature type="transmembrane region" description="Helical" evidence="8">
    <location>
        <begin position="39"/>
        <end position="59"/>
    </location>
</feature>
<keyword evidence="12" id="KW-1185">Reference proteome</keyword>
<name>A0A485KRE9_9STRA</name>
<keyword evidence="4" id="KW-1003">Cell membrane</keyword>
<dbReference type="PANTHER" id="PTHR22911">
    <property type="entry name" value="ACYL-MALONYL CONDENSING ENZYME-RELATED"/>
    <property type="match status" value="1"/>
</dbReference>
<evidence type="ECO:0000256" key="3">
    <source>
        <dbReference type="ARBA" id="ARBA00022448"/>
    </source>
</evidence>
<organism evidence="11 12">
    <name type="scientific">Aphanomyces stellatus</name>
    <dbReference type="NCBI Taxonomy" id="120398"/>
    <lineage>
        <taxon>Eukaryota</taxon>
        <taxon>Sar</taxon>
        <taxon>Stramenopiles</taxon>
        <taxon>Oomycota</taxon>
        <taxon>Saprolegniomycetes</taxon>
        <taxon>Saprolegniales</taxon>
        <taxon>Verrucalvaceae</taxon>
        <taxon>Aphanomyces</taxon>
    </lineage>
</organism>
<accession>A0A485KRE9</accession>
<feature type="domain" description="EamA" evidence="9">
    <location>
        <begin position="8"/>
        <end position="142"/>
    </location>
</feature>
<dbReference type="NCBIfam" id="TIGR00688">
    <property type="entry name" value="rarD"/>
    <property type="match status" value="1"/>
</dbReference>
<feature type="transmembrane region" description="Helical" evidence="8">
    <location>
        <begin position="7"/>
        <end position="27"/>
    </location>
</feature>
<dbReference type="InterPro" id="IPR000620">
    <property type="entry name" value="EamA_dom"/>
</dbReference>
<evidence type="ECO:0000256" key="2">
    <source>
        <dbReference type="ARBA" id="ARBA00007362"/>
    </source>
</evidence>
<feature type="transmembrane region" description="Helical" evidence="8">
    <location>
        <begin position="239"/>
        <end position="261"/>
    </location>
</feature>
<feature type="transmembrane region" description="Helical" evidence="8">
    <location>
        <begin position="209"/>
        <end position="232"/>
    </location>
</feature>
<evidence type="ECO:0000313" key="10">
    <source>
        <dbReference type="EMBL" id="KAF0698718.1"/>
    </source>
</evidence>
<evidence type="ECO:0000256" key="7">
    <source>
        <dbReference type="ARBA" id="ARBA00023136"/>
    </source>
</evidence>
<dbReference type="InterPro" id="IPR037185">
    <property type="entry name" value="EmrE-like"/>
</dbReference>
<evidence type="ECO:0000256" key="1">
    <source>
        <dbReference type="ARBA" id="ARBA00004651"/>
    </source>
</evidence>
<dbReference type="OrthoDB" id="64403at2759"/>
<keyword evidence="5 8" id="KW-0812">Transmembrane</keyword>
<feature type="transmembrane region" description="Helical" evidence="8">
    <location>
        <begin position="98"/>
        <end position="121"/>
    </location>
</feature>